<evidence type="ECO:0000256" key="1">
    <source>
        <dbReference type="SAM" id="SignalP"/>
    </source>
</evidence>
<feature type="signal peptide" evidence="1">
    <location>
        <begin position="1"/>
        <end position="23"/>
    </location>
</feature>
<dbReference type="AlphaFoldDB" id="A0ABD2CN01"/>
<accession>A0ABD2CN01</accession>
<gene>
    <name evidence="2" type="ORF">V1477_004857</name>
</gene>
<protein>
    <submittedName>
        <fullName evidence="2">Uncharacterized protein</fullName>
    </submittedName>
</protein>
<organism evidence="2 3">
    <name type="scientific">Vespula maculifrons</name>
    <name type="common">Eastern yellow jacket</name>
    <name type="synonym">Wasp</name>
    <dbReference type="NCBI Taxonomy" id="7453"/>
    <lineage>
        <taxon>Eukaryota</taxon>
        <taxon>Metazoa</taxon>
        <taxon>Ecdysozoa</taxon>
        <taxon>Arthropoda</taxon>
        <taxon>Hexapoda</taxon>
        <taxon>Insecta</taxon>
        <taxon>Pterygota</taxon>
        <taxon>Neoptera</taxon>
        <taxon>Endopterygota</taxon>
        <taxon>Hymenoptera</taxon>
        <taxon>Apocrita</taxon>
        <taxon>Aculeata</taxon>
        <taxon>Vespoidea</taxon>
        <taxon>Vespidae</taxon>
        <taxon>Vespinae</taxon>
        <taxon>Vespula</taxon>
    </lineage>
</organism>
<dbReference type="Proteomes" id="UP001607303">
    <property type="component" value="Unassembled WGS sequence"/>
</dbReference>
<sequence length="102" mass="11494">MCQCRRLTRFALNNITGIAFVQALLTNCCIRELTSIEPAHDNLVLENGTRRVVEKENSSFPSRIYRGNLTCLSIMDAATQIHVAPNACFHISSERLLLDNRC</sequence>
<dbReference type="EMBL" id="JAYRBN010000037">
    <property type="protein sequence ID" value="KAL2746487.1"/>
    <property type="molecule type" value="Genomic_DNA"/>
</dbReference>
<name>A0ABD2CN01_VESMC</name>
<proteinExistence type="predicted"/>
<evidence type="ECO:0000313" key="2">
    <source>
        <dbReference type="EMBL" id="KAL2746487.1"/>
    </source>
</evidence>
<comment type="caution">
    <text evidence="2">The sequence shown here is derived from an EMBL/GenBank/DDBJ whole genome shotgun (WGS) entry which is preliminary data.</text>
</comment>
<evidence type="ECO:0000313" key="3">
    <source>
        <dbReference type="Proteomes" id="UP001607303"/>
    </source>
</evidence>
<reference evidence="2 3" key="1">
    <citation type="journal article" date="2024" name="Ann. Entomol. Soc. Am.">
        <title>Genomic analyses of the southern and eastern yellowjacket wasps (Hymenoptera: Vespidae) reveal evolutionary signatures of social life.</title>
        <authorList>
            <person name="Catto M.A."/>
            <person name="Caine P.B."/>
            <person name="Orr S.E."/>
            <person name="Hunt B.G."/>
            <person name="Goodisman M.A.D."/>
        </authorList>
    </citation>
    <scope>NUCLEOTIDE SEQUENCE [LARGE SCALE GENOMIC DNA]</scope>
    <source>
        <strain evidence="2">232</strain>
        <tissue evidence="2">Head and thorax</tissue>
    </source>
</reference>
<feature type="chain" id="PRO_5044790282" evidence="1">
    <location>
        <begin position="24"/>
        <end position="102"/>
    </location>
</feature>
<keyword evidence="3" id="KW-1185">Reference proteome</keyword>
<keyword evidence="1" id="KW-0732">Signal</keyword>